<evidence type="ECO:0000256" key="20">
    <source>
        <dbReference type="HAMAP-Rule" id="MF_00037"/>
    </source>
</evidence>
<evidence type="ECO:0000256" key="2">
    <source>
        <dbReference type="ARBA" id="ARBA00003921"/>
    </source>
</evidence>
<comment type="similarity">
    <text evidence="5 20">Belongs to the MurB family.</text>
</comment>
<dbReference type="InterPro" id="IPR011601">
    <property type="entry name" value="MurB_C"/>
</dbReference>
<evidence type="ECO:0000313" key="23">
    <source>
        <dbReference type="Proteomes" id="UP000318359"/>
    </source>
</evidence>
<dbReference type="HAMAP" id="MF_00037">
    <property type="entry name" value="MurB"/>
    <property type="match status" value="1"/>
</dbReference>
<dbReference type="InterPro" id="IPR016167">
    <property type="entry name" value="FAD-bd_PCMH_sub1"/>
</dbReference>
<evidence type="ECO:0000256" key="18">
    <source>
        <dbReference type="ARBA" id="ARBA00031026"/>
    </source>
</evidence>
<keyword evidence="11 20" id="KW-0274">FAD</keyword>
<dbReference type="InterPro" id="IPR016166">
    <property type="entry name" value="FAD-bd_PCMH"/>
</dbReference>
<dbReference type="SUPFAM" id="SSF56176">
    <property type="entry name" value="FAD-binding/transporter-associated domain-like"/>
    <property type="match status" value="1"/>
</dbReference>
<dbReference type="GO" id="GO:0009252">
    <property type="term" value="P:peptidoglycan biosynthetic process"/>
    <property type="evidence" value="ECO:0007669"/>
    <property type="project" value="UniProtKB-UniRule"/>
</dbReference>
<comment type="function">
    <text evidence="2 20">Cell wall formation.</text>
</comment>
<evidence type="ECO:0000256" key="15">
    <source>
        <dbReference type="ARBA" id="ARBA00023002"/>
    </source>
</evidence>
<dbReference type="GO" id="GO:0005829">
    <property type="term" value="C:cytosol"/>
    <property type="evidence" value="ECO:0007669"/>
    <property type="project" value="TreeGrafter"/>
</dbReference>
<evidence type="ECO:0000256" key="10">
    <source>
        <dbReference type="ARBA" id="ARBA00022630"/>
    </source>
</evidence>
<gene>
    <name evidence="20" type="primary">murB</name>
    <name evidence="22" type="ORF">EVB00_02040</name>
</gene>
<dbReference type="Pfam" id="PF01565">
    <property type="entry name" value="FAD_binding_4"/>
    <property type="match status" value="1"/>
</dbReference>
<keyword evidence="10 20" id="KW-0285">Flavoprotein</keyword>
<evidence type="ECO:0000259" key="21">
    <source>
        <dbReference type="PROSITE" id="PS51387"/>
    </source>
</evidence>
<dbReference type="SUPFAM" id="SSF56194">
    <property type="entry name" value="Uridine diphospho-N-Acetylenolpyruvylglucosamine reductase, MurB, C-terminal domain"/>
    <property type="match status" value="1"/>
</dbReference>
<dbReference type="PANTHER" id="PTHR21071">
    <property type="entry name" value="UDP-N-ACETYLENOLPYRUVOYLGLUCOSAMINE REDUCTASE"/>
    <property type="match status" value="1"/>
</dbReference>
<evidence type="ECO:0000256" key="8">
    <source>
        <dbReference type="ARBA" id="ARBA00022490"/>
    </source>
</evidence>
<dbReference type="GO" id="GO:0071555">
    <property type="term" value="P:cell wall organization"/>
    <property type="evidence" value="ECO:0007669"/>
    <property type="project" value="UniProtKB-KW"/>
</dbReference>
<dbReference type="Proteomes" id="UP000318359">
    <property type="component" value="Unassembled WGS sequence"/>
</dbReference>
<evidence type="ECO:0000256" key="13">
    <source>
        <dbReference type="ARBA" id="ARBA00022960"/>
    </source>
</evidence>
<protein>
    <recommendedName>
        <fullName evidence="7 20">UDP-N-acetylenolpyruvoylglucosamine reductase</fullName>
        <ecNumber evidence="6 20">1.3.1.98</ecNumber>
    </recommendedName>
    <alternativeName>
        <fullName evidence="18 20">UDP-N-acetylmuramate dehydrogenase</fullName>
    </alternativeName>
</protein>
<keyword evidence="12 20" id="KW-0521">NADP</keyword>
<dbReference type="Pfam" id="PF02873">
    <property type="entry name" value="MurB_C"/>
    <property type="match status" value="1"/>
</dbReference>
<comment type="catalytic activity">
    <reaction evidence="19 20">
        <text>UDP-N-acetyl-alpha-D-muramate + NADP(+) = UDP-N-acetyl-3-O-(1-carboxyvinyl)-alpha-D-glucosamine + NADPH + H(+)</text>
        <dbReference type="Rhea" id="RHEA:12248"/>
        <dbReference type="ChEBI" id="CHEBI:15378"/>
        <dbReference type="ChEBI" id="CHEBI:57783"/>
        <dbReference type="ChEBI" id="CHEBI:58349"/>
        <dbReference type="ChEBI" id="CHEBI:68483"/>
        <dbReference type="ChEBI" id="CHEBI:70757"/>
        <dbReference type="EC" id="1.3.1.98"/>
    </reaction>
</comment>
<dbReference type="Gene3D" id="3.90.78.10">
    <property type="entry name" value="UDP-N-acetylenolpyruvoylglucosamine reductase, C-terminal domain"/>
    <property type="match status" value="1"/>
</dbReference>
<evidence type="ECO:0000256" key="3">
    <source>
        <dbReference type="ARBA" id="ARBA00004496"/>
    </source>
</evidence>
<evidence type="ECO:0000256" key="17">
    <source>
        <dbReference type="ARBA" id="ARBA00023316"/>
    </source>
</evidence>
<organism evidence="22 23">
    <name type="scientific">SAR86 cluster bacterium</name>
    <dbReference type="NCBI Taxonomy" id="2030880"/>
    <lineage>
        <taxon>Bacteria</taxon>
        <taxon>Pseudomonadati</taxon>
        <taxon>Pseudomonadota</taxon>
        <taxon>Gammaproteobacteria</taxon>
        <taxon>SAR86 cluster</taxon>
    </lineage>
</organism>
<dbReference type="PANTHER" id="PTHR21071:SF4">
    <property type="entry name" value="UDP-N-ACETYLENOLPYRUVOYLGLUCOSAMINE REDUCTASE"/>
    <property type="match status" value="1"/>
</dbReference>
<evidence type="ECO:0000313" key="22">
    <source>
        <dbReference type="EMBL" id="RZO17670.1"/>
    </source>
</evidence>
<feature type="domain" description="FAD-binding PCMH-type" evidence="21">
    <location>
        <begin position="14"/>
        <end position="221"/>
    </location>
</feature>
<evidence type="ECO:0000256" key="5">
    <source>
        <dbReference type="ARBA" id="ARBA00010485"/>
    </source>
</evidence>
<comment type="pathway">
    <text evidence="4 20">Cell wall biogenesis; peptidoglycan biosynthesis.</text>
</comment>
<dbReference type="InterPro" id="IPR036635">
    <property type="entry name" value="MurB_C_sf"/>
</dbReference>
<evidence type="ECO:0000256" key="1">
    <source>
        <dbReference type="ARBA" id="ARBA00001974"/>
    </source>
</evidence>
<dbReference type="AlphaFoldDB" id="A0A520M8W1"/>
<evidence type="ECO:0000256" key="11">
    <source>
        <dbReference type="ARBA" id="ARBA00022827"/>
    </source>
</evidence>
<evidence type="ECO:0000256" key="4">
    <source>
        <dbReference type="ARBA" id="ARBA00004752"/>
    </source>
</evidence>
<comment type="subcellular location">
    <subcellularLocation>
        <location evidence="3 20">Cytoplasm</location>
    </subcellularLocation>
</comment>
<reference evidence="22 23" key="1">
    <citation type="submission" date="2019-02" db="EMBL/GenBank/DDBJ databases">
        <title>Prokaryotic population dynamics and viral predation in marine succession experiment using metagenomics: the confinement effect.</title>
        <authorList>
            <person name="Haro-Moreno J.M."/>
            <person name="Rodriguez-Valera F."/>
            <person name="Lopez-Perez M."/>
        </authorList>
    </citation>
    <scope>NUCLEOTIDE SEQUENCE [LARGE SCALE GENOMIC DNA]</scope>
    <source>
        <strain evidence="22">MED-G167</strain>
    </source>
</reference>
<keyword evidence="15 20" id="KW-0560">Oxidoreductase</keyword>
<dbReference type="GO" id="GO:0008762">
    <property type="term" value="F:UDP-N-acetylmuramate dehydrogenase activity"/>
    <property type="evidence" value="ECO:0007669"/>
    <property type="project" value="UniProtKB-UniRule"/>
</dbReference>
<dbReference type="EMBL" id="SHBM01000025">
    <property type="protein sequence ID" value="RZO17670.1"/>
    <property type="molecule type" value="Genomic_DNA"/>
</dbReference>
<accession>A0A520M8W1</accession>
<sequence length="332" mass="37285">MIIEEQASLKNSFAINSRAKYLITIESEDCLDNLEKFLSNNPGKVLVLSEGTNVILPEFYDGVVITTSCNHINKISNAEVKVGSAVNWHYFVNWCIDNDYYGIENLSLIPGSLGAAPIQNIGAYGVEVGTFVKSVRFYDFNDQAIKVFNSSECKFSYRNSIFKNMDILILEITFEFNKTGLNLSYKSIEEYIKYNNIDSSNLNQRQLAEIVQEIRKARLPDPSFIPNVGSFFKNPLVEIDSISISSFSLDDLIIWESDSGLVKVGAARLIELIKDQIPNNPNISLHANHALVLVNLGNASQKDVTDYANLIKNKVYKTFNIELELEPSIIKS</sequence>
<evidence type="ECO:0000256" key="14">
    <source>
        <dbReference type="ARBA" id="ARBA00022984"/>
    </source>
</evidence>
<keyword evidence="16 20" id="KW-0131">Cell cycle</keyword>
<dbReference type="NCBIfam" id="TIGR00179">
    <property type="entry name" value="murB"/>
    <property type="match status" value="1"/>
</dbReference>
<feature type="active site" evidence="20">
    <location>
        <position position="326"/>
    </location>
</feature>
<keyword evidence="14 20" id="KW-0573">Peptidoglycan synthesis</keyword>
<name>A0A520M8W1_9GAMM</name>
<dbReference type="EC" id="1.3.1.98" evidence="6 20"/>
<comment type="cofactor">
    <cofactor evidence="1 20">
        <name>FAD</name>
        <dbReference type="ChEBI" id="CHEBI:57692"/>
    </cofactor>
</comment>
<keyword evidence="13 20" id="KW-0133">Cell shape</keyword>
<evidence type="ECO:0000256" key="9">
    <source>
        <dbReference type="ARBA" id="ARBA00022618"/>
    </source>
</evidence>
<feature type="active site" evidence="20">
    <location>
        <position position="158"/>
    </location>
</feature>
<dbReference type="UniPathway" id="UPA00219"/>
<dbReference type="PROSITE" id="PS51387">
    <property type="entry name" value="FAD_PCMH"/>
    <property type="match status" value="1"/>
</dbReference>
<keyword evidence="17 20" id="KW-0961">Cell wall biogenesis/degradation</keyword>
<proteinExistence type="inferred from homology"/>
<dbReference type="NCBIfam" id="NF000755">
    <property type="entry name" value="PRK00046.1"/>
    <property type="match status" value="1"/>
</dbReference>
<dbReference type="Gene3D" id="3.30.465.10">
    <property type="match status" value="1"/>
</dbReference>
<dbReference type="GO" id="GO:0071949">
    <property type="term" value="F:FAD binding"/>
    <property type="evidence" value="ECO:0007669"/>
    <property type="project" value="InterPro"/>
</dbReference>
<feature type="active site" description="Proton donor" evidence="20">
    <location>
        <position position="230"/>
    </location>
</feature>
<dbReference type="InterPro" id="IPR006094">
    <property type="entry name" value="Oxid_FAD_bind_N"/>
</dbReference>
<dbReference type="InterPro" id="IPR003170">
    <property type="entry name" value="MurB"/>
</dbReference>
<evidence type="ECO:0000256" key="16">
    <source>
        <dbReference type="ARBA" id="ARBA00023306"/>
    </source>
</evidence>
<evidence type="ECO:0000256" key="7">
    <source>
        <dbReference type="ARBA" id="ARBA00015188"/>
    </source>
</evidence>
<evidence type="ECO:0000256" key="12">
    <source>
        <dbReference type="ARBA" id="ARBA00022857"/>
    </source>
</evidence>
<comment type="caution">
    <text evidence="22">The sequence shown here is derived from an EMBL/GenBank/DDBJ whole genome shotgun (WGS) entry which is preliminary data.</text>
</comment>
<evidence type="ECO:0000256" key="6">
    <source>
        <dbReference type="ARBA" id="ARBA00012518"/>
    </source>
</evidence>
<keyword evidence="9 20" id="KW-0132">Cell division</keyword>
<keyword evidence="8 20" id="KW-0963">Cytoplasm</keyword>
<dbReference type="GO" id="GO:0008360">
    <property type="term" value="P:regulation of cell shape"/>
    <property type="evidence" value="ECO:0007669"/>
    <property type="project" value="UniProtKB-KW"/>
</dbReference>
<evidence type="ECO:0000256" key="19">
    <source>
        <dbReference type="ARBA" id="ARBA00048914"/>
    </source>
</evidence>
<dbReference type="GO" id="GO:0051301">
    <property type="term" value="P:cell division"/>
    <property type="evidence" value="ECO:0007669"/>
    <property type="project" value="UniProtKB-KW"/>
</dbReference>
<dbReference type="InterPro" id="IPR036318">
    <property type="entry name" value="FAD-bd_PCMH-like_sf"/>
</dbReference>
<dbReference type="InterPro" id="IPR016169">
    <property type="entry name" value="FAD-bd_PCMH_sub2"/>
</dbReference>
<dbReference type="Gene3D" id="3.30.43.10">
    <property type="entry name" value="Uridine Diphospho-n-acetylenolpyruvylglucosamine Reductase, domain 2"/>
    <property type="match status" value="1"/>
</dbReference>